<organism evidence="2 3">
    <name type="scientific">Pleurodeles waltl</name>
    <name type="common">Iberian ribbed newt</name>
    <dbReference type="NCBI Taxonomy" id="8319"/>
    <lineage>
        <taxon>Eukaryota</taxon>
        <taxon>Metazoa</taxon>
        <taxon>Chordata</taxon>
        <taxon>Craniata</taxon>
        <taxon>Vertebrata</taxon>
        <taxon>Euteleostomi</taxon>
        <taxon>Amphibia</taxon>
        <taxon>Batrachia</taxon>
        <taxon>Caudata</taxon>
        <taxon>Salamandroidea</taxon>
        <taxon>Salamandridae</taxon>
        <taxon>Pleurodelinae</taxon>
        <taxon>Pleurodeles</taxon>
    </lineage>
</organism>
<dbReference type="EMBL" id="JANPWB010000010">
    <property type="protein sequence ID" value="KAJ1144237.1"/>
    <property type="molecule type" value="Genomic_DNA"/>
</dbReference>
<evidence type="ECO:0000313" key="3">
    <source>
        <dbReference type="Proteomes" id="UP001066276"/>
    </source>
</evidence>
<accession>A0AAV7QUP7</accession>
<feature type="compositionally biased region" description="Low complexity" evidence="1">
    <location>
        <begin position="16"/>
        <end position="29"/>
    </location>
</feature>
<evidence type="ECO:0000313" key="2">
    <source>
        <dbReference type="EMBL" id="KAJ1144237.1"/>
    </source>
</evidence>
<comment type="caution">
    <text evidence="2">The sequence shown here is derived from an EMBL/GenBank/DDBJ whole genome shotgun (WGS) entry which is preliminary data.</text>
</comment>
<dbReference type="Proteomes" id="UP001066276">
    <property type="component" value="Chromosome 6"/>
</dbReference>
<proteinExistence type="predicted"/>
<reference evidence="2" key="1">
    <citation type="journal article" date="2022" name="bioRxiv">
        <title>Sequencing and chromosome-scale assembly of the giantPleurodeles waltlgenome.</title>
        <authorList>
            <person name="Brown T."/>
            <person name="Elewa A."/>
            <person name="Iarovenko S."/>
            <person name="Subramanian E."/>
            <person name="Araus A.J."/>
            <person name="Petzold A."/>
            <person name="Susuki M."/>
            <person name="Suzuki K.-i.T."/>
            <person name="Hayashi T."/>
            <person name="Toyoda A."/>
            <person name="Oliveira C."/>
            <person name="Osipova E."/>
            <person name="Leigh N.D."/>
            <person name="Simon A."/>
            <person name="Yun M.H."/>
        </authorList>
    </citation>
    <scope>NUCLEOTIDE SEQUENCE</scope>
    <source>
        <strain evidence="2">20211129_DDA</strain>
        <tissue evidence="2">Liver</tissue>
    </source>
</reference>
<keyword evidence="3" id="KW-1185">Reference proteome</keyword>
<sequence>MAAAGRGEPPHLRSTSEPPSLGPAPSAASTRAQVAPASLRDAGRSPHTQLAHAALPPHAAAGERNRGPGRRAQHRWCSPWREQAREKLLGKVPIKTMADREQVEWKASVQDPPS</sequence>
<name>A0AAV7QUP7_PLEWA</name>
<feature type="compositionally biased region" description="Low complexity" evidence="1">
    <location>
        <begin position="50"/>
        <end position="60"/>
    </location>
</feature>
<feature type="region of interest" description="Disordered" evidence="1">
    <location>
        <begin position="1"/>
        <end position="76"/>
    </location>
</feature>
<protein>
    <submittedName>
        <fullName evidence="2">Uncharacterized protein</fullName>
    </submittedName>
</protein>
<evidence type="ECO:0000256" key="1">
    <source>
        <dbReference type="SAM" id="MobiDB-lite"/>
    </source>
</evidence>
<dbReference type="AlphaFoldDB" id="A0AAV7QUP7"/>
<gene>
    <name evidence="2" type="ORF">NDU88_010538</name>
</gene>